<keyword evidence="3" id="KW-0521">NADP</keyword>
<evidence type="ECO:0000259" key="5">
    <source>
        <dbReference type="SMART" id="SM00829"/>
    </source>
</evidence>
<comment type="similarity">
    <text evidence="1">Belongs to the zinc-containing alcohol dehydrogenase family.</text>
</comment>
<dbReference type="Proteomes" id="UP000308092">
    <property type="component" value="Unassembled WGS sequence"/>
</dbReference>
<dbReference type="PANTHER" id="PTHR45348:SF2">
    <property type="entry name" value="ZINC-TYPE ALCOHOL DEHYDROGENASE-LIKE PROTEIN C2E1P3.01"/>
    <property type="match status" value="1"/>
</dbReference>
<dbReference type="GO" id="GO:0016651">
    <property type="term" value="F:oxidoreductase activity, acting on NAD(P)H"/>
    <property type="evidence" value="ECO:0007669"/>
    <property type="project" value="InterPro"/>
</dbReference>
<evidence type="ECO:0000313" key="9">
    <source>
        <dbReference type="Proteomes" id="UP000324241"/>
    </source>
</evidence>
<dbReference type="GeneID" id="54329953"/>
<dbReference type="Gene3D" id="3.90.180.10">
    <property type="entry name" value="Medium-chain alcohol dehydrogenases, catalytic domain"/>
    <property type="match status" value="1"/>
</dbReference>
<proteinExistence type="inferred from homology"/>
<dbReference type="EMBL" id="QUQM01000007">
    <property type="protein sequence ID" value="KAA8645830.1"/>
    <property type="molecule type" value="Genomic_DNA"/>
</dbReference>
<dbReference type="SUPFAM" id="SSF50129">
    <property type="entry name" value="GroES-like"/>
    <property type="match status" value="1"/>
</dbReference>
<evidence type="ECO:0000313" key="8">
    <source>
        <dbReference type="Proteomes" id="UP000308092"/>
    </source>
</evidence>
<dbReference type="InterPro" id="IPR011032">
    <property type="entry name" value="GroES-like_sf"/>
</dbReference>
<comment type="caution">
    <text evidence="7">The sequence shown here is derived from an EMBL/GenBank/DDBJ whole genome shotgun (WGS) entry which is preliminary data.</text>
</comment>
<organism evidence="7 8">
    <name type="scientific">Aspergillus tanneri</name>
    <dbReference type="NCBI Taxonomy" id="1220188"/>
    <lineage>
        <taxon>Eukaryota</taxon>
        <taxon>Fungi</taxon>
        <taxon>Dikarya</taxon>
        <taxon>Ascomycota</taxon>
        <taxon>Pezizomycotina</taxon>
        <taxon>Eurotiomycetes</taxon>
        <taxon>Eurotiomycetidae</taxon>
        <taxon>Eurotiales</taxon>
        <taxon>Aspergillaceae</taxon>
        <taxon>Aspergillus</taxon>
        <taxon>Aspergillus subgen. Circumdati</taxon>
    </lineage>
</organism>
<dbReference type="PANTHER" id="PTHR45348">
    <property type="entry name" value="HYPOTHETICAL OXIDOREDUCTASE (EUROFUNG)"/>
    <property type="match status" value="1"/>
</dbReference>
<dbReference type="Proteomes" id="UP000324241">
    <property type="component" value="Unassembled WGS sequence"/>
</dbReference>
<keyword evidence="8" id="KW-1185">Reference proteome</keyword>
<dbReference type="InterPro" id="IPR036291">
    <property type="entry name" value="NAD(P)-bd_dom_sf"/>
</dbReference>
<dbReference type="VEuPathDB" id="FungiDB:EYZ11_010710"/>
<dbReference type="SUPFAM" id="SSF51735">
    <property type="entry name" value="NAD(P)-binding Rossmann-fold domains"/>
    <property type="match status" value="1"/>
</dbReference>
<protein>
    <recommendedName>
        <fullName evidence="5">Enoyl reductase (ER) domain-containing protein</fullName>
    </recommendedName>
</protein>
<name>A0A4S3J4M0_9EURO</name>
<dbReference type="Pfam" id="PF08240">
    <property type="entry name" value="ADH_N"/>
    <property type="match status" value="1"/>
</dbReference>
<dbReference type="GO" id="GO:0000166">
    <property type="term" value="F:nucleotide binding"/>
    <property type="evidence" value="ECO:0007669"/>
    <property type="project" value="UniProtKB-KW"/>
</dbReference>
<dbReference type="STRING" id="1220188.A0A4S3J4M0"/>
<reference evidence="6 9" key="2">
    <citation type="submission" date="2019-08" db="EMBL/GenBank/DDBJ databases">
        <title>The genome sequence of a newly discovered highly antifungal drug resistant Aspergillus species, Aspergillus tanneri NIH 1004.</title>
        <authorList>
            <person name="Mounaud S."/>
            <person name="Singh I."/>
            <person name="Joardar V."/>
            <person name="Pakala S."/>
            <person name="Pakala S."/>
            <person name="Venepally P."/>
            <person name="Chung J.K."/>
            <person name="Losada L."/>
            <person name="Nierman W.C."/>
        </authorList>
    </citation>
    <scope>NUCLEOTIDE SEQUENCE [LARGE SCALE GENOMIC DNA]</scope>
    <source>
        <strain evidence="6 9">NIH1004</strain>
    </source>
</reference>
<evidence type="ECO:0000313" key="6">
    <source>
        <dbReference type="EMBL" id="KAA8645830.1"/>
    </source>
</evidence>
<evidence type="ECO:0000256" key="3">
    <source>
        <dbReference type="ARBA" id="ARBA00022857"/>
    </source>
</evidence>
<dbReference type="InterPro" id="IPR013149">
    <property type="entry name" value="ADH-like_C"/>
</dbReference>
<dbReference type="InterPro" id="IPR013154">
    <property type="entry name" value="ADH-like_N"/>
</dbReference>
<dbReference type="OrthoDB" id="48317at2759"/>
<dbReference type="CDD" id="cd08249">
    <property type="entry name" value="enoyl_reductase_like"/>
    <property type="match status" value="1"/>
</dbReference>
<evidence type="ECO:0000313" key="7">
    <source>
        <dbReference type="EMBL" id="THC89826.1"/>
    </source>
</evidence>
<dbReference type="InterPro" id="IPR047122">
    <property type="entry name" value="Trans-enoyl_RdTase-like"/>
</dbReference>
<evidence type="ECO:0000256" key="1">
    <source>
        <dbReference type="ARBA" id="ARBA00008072"/>
    </source>
</evidence>
<reference evidence="7 8" key="1">
    <citation type="submission" date="2019-03" db="EMBL/GenBank/DDBJ databases">
        <title>The genome sequence of a newly discovered highly antifungal drug resistant Aspergillus species, Aspergillus tanneri NIH 1004.</title>
        <authorList>
            <person name="Mounaud S."/>
            <person name="Singh I."/>
            <person name="Joardar V."/>
            <person name="Pakala S."/>
            <person name="Pakala S."/>
            <person name="Venepally P."/>
            <person name="Hoover J."/>
            <person name="Nierman W."/>
            <person name="Chung J."/>
            <person name="Losada L."/>
        </authorList>
    </citation>
    <scope>NUCLEOTIDE SEQUENCE [LARGE SCALE GENOMIC DNA]</scope>
    <source>
        <strain evidence="7 8">NIH1004</strain>
    </source>
</reference>
<keyword evidence="2" id="KW-0547">Nucleotide-binding</keyword>
<dbReference type="Pfam" id="PF00107">
    <property type="entry name" value="ADH_zinc_N"/>
    <property type="match status" value="1"/>
</dbReference>
<keyword evidence="4" id="KW-0560">Oxidoreductase</keyword>
<evidence type="ECO:0000256" key="4">
    <source>
        <dbReference type="ARBA" id="ARBA00023002"/>
    </source>
</evidence>
<feature type="domain" description="Enoyl reductase (ER)" evidence="5">
    <location>
        <begin position="14"/>
        <end position="342"/>
    </location>
</feature>
<dbReference type="InterPro" id="IPR020843">
    <property type="entry name" value="ER"/>
</dbReference>
<sequence length="345" mass="36209">MSTLNRSLWQEQAGVPGVLREGSIPSNIADDEILVKVHAWAMNPADAMVQDVPLPFIKYPLIMGEDVAGTVKSVGSAARARFQPGDRVLGLALGAAVAKPEQGAFQDYVILDHNMACKIPDSLSFIDASVFPLCIATAAQGLFSKDYLGLPYPTINTPANSTGKSILIWGGSSGVGSNAIQLCKAAGFEVLTTCSTRNFEYVKGLGADQVFDYNDPNIIHRIVAGLDKGECIGVLQAAGDVAPSCQVAHISKKNLRVAATNPVPEGVAPDGVDARMIFASESAVMYHETNPATFAGYLPEALAAGVYKVAPVPDVVPTKGLEGIQEALDLLKKGVSAKKLVTCAN</sequence>
<evidence type="ECO:0000256" key="2">
    <source>
        <dbReference type="ARBA" id="ARBA00022741"/>
    </source>
</evidence>
<dbReference type="EMBL" id="SOSA01000597">
    <property type="protein sequence ID" value="THC89826.1"/>
    <property type="molecule type" value="Genomic_DNA"/>
</dbReference>
<dbReference type="RefSeq" id="XP_033425191.1">
    <property type="nucleotide sequence ID" value="XM_033571876.1"/>
</dbReference>
<dbReference type="SMART" id="SM00829">
    <property type="entry name" value="PKS_ER"/>
    <property type="match status" value="1"/>
</dbReference>
<dbReference type="AlphaFoldDB" id="A0A4S3J4M0"/>
<dbReference type="Gene3D" id="3.40.50.720">
    <property type="entry name" value="NAD(P)-binding Rossmann-like Domain"/>
    <property type="match status" value="1"/>
</dbReference>
<accession>A0A4S3J4M0</accession>
<gene>
    <name evidence="6" type="ORF">ATNIH1004_007251</name>
    <name evidence="7" type="ORF">EYZ11_010710</name>
</gene>